<accession>A0A850SYA6</accession>
<dbReference type="Pfam" id="PF18665">
    <property type="entry name" value="TetR_C_37"/>
    <property type="match status" value="1"/>
</dbReference>
<protein>
    <recommendedName>
        <fullName evidence="3">Biofilm operon icaADBC HTH-type negative transcriptional regulator IcaR</fullName>
    </recommendedName>
    <alternativeName>
        <fullName evidence="7">Intercellular adhesion protein R</fullName>
    </alternativeName>
</protein>
<name>A0A850SYA6_9BACT</name>
<feature type="domain" description="HTH tetR-type" evidence="9">
    <location>
        <begin position="8"/>
        <end position="68"/>
    </location>
</feature>
<dbReference type="Proteomes" id="UP000553343">
    <property type="component" value="Unassembled WGS sequence"/>
</dbReference>
<reference evidence="10 11" key="1">
    <citation type="submission" date="2020-06" db="EMBL/GenBank/DDBJ databases">
        <title>High-quality draft genome of sulfate reducer Desulfobacter latus type strain AcrS2 isolated from marine sediment.</title>
        <authorList>
            <person name="Hoppe M."/>
            <person name="Larsen C.K."/>
            <person name="Marshall I.P.G."/>
            <person name="Schramm A."/>
            <person name="Marietou A.G."/>
        </authorList>
    </citation>
    <scope>NUCLEOTIDE SEQUENCE [LARGE SCALE GENOMIC DNA]</scope>
    <source>
        <strain evidence="10 11">AcRS2</strain>
    </source>
</reference>
<dbReference type="GO" id="GO:0003700">
    <property type="term" value="F:DNA-binding transcription factor activity"/>
    <property type="evidence" value="ECO:0007669"/>
    <property type="project" value="TreeGrafter"/>
</dbReference>
<dbReference type="RefSeq" id="WP_178365145.1">
    <property type="nucleotide sequence ID" value="NZ_JACADJ010000003.1"/>
</dbReference>
<dbReference type="SUPFAM" id="SSF48498">
    <property type="entry name" value="Tetracyclin repressor-like, C-terminal domain"/>
    <property type="match status" value="1"/>
</dbReference>
<dbReference type="PROSITE" id="PS50977">
    <property type="entry name" value="HTH_TETR_2"/>
    <property type="match status" value="1"/>
</dbReference>
<evidence type="ECO:0000313" key="11">
    <source>
        <dbReference type="Proteomes" id="UP000553343"/>
    </source>
</evidence>
<evidence type="ECO:0000256" key="4">
    <source>
        <dbReference type="ARBA" id="ARBA00023015"/>
    </source>
</evidence>
<keyword evidence="4" id="KW-0805">Transcription regulation</keyword>
<dbReference type="Gene3D" id="1.10.357.10">
    <property type="entry name" value="Tetracycline Repressor, domain 2"/>
    <property type="match status" value="1"/>
</dbReference>
<organism evidence="10 11">
    <name type="scientific">Desulfobacter latus</name>
    <dbReference type="NCBI Taxonomy" id="2292"/>
    <lineage>
        <taxon>Bacteria</taxon>
        <taxon>Pseudomonadati</taxon>
        <taxon>Thermodesulfobacteriota</taxon>
        <taxon>Desulfobacteria</taxon>
        <taxon>Desulfobacterales</taxon>
        <taxon>Desulfobacteraceae</taxon>
        <taxon>Desulfobacter</taxon>
    </lineage>
</organism>
<comment type="function">
    <text evidence="1">Represses transcription of the icaADBC operon necessary for biofilm production.</text>
</comment>
<dbReference type="PANTHER" id="PTHR30055:SF234">
    <property type="entry name" value="HTH-TYPE TRANSCRIPTIONAL REGULATOR BETI"/>
    <property type="match status" value="1"/>
</dbReference>
<sequence length="206" mass="23650">MGRKSISHIRKPEILRHTYKVVEEEGFKGMTIGKIAKRMGVNSGLLIHYFKSKEGLIMEMVDFLYEMSMNNYLKELETLTSARERMETLLEILFDAGGTWPQRDAVFWSCYAMGFRDEKIREKIRDMMLKFIEFGIEEIAGWEETGLASVENKKRASAKIFALSEGFGIVKNSLDDPELIKEVADFFKNTTLKILNCEPASTQAQP</sequence>
<dbReference type="GO" id="GO:0000976">
    <property type="term" value="F:transcription cis-regulatory region binding"/>
    <property type="evidence" value="ECO:0007669"/>
    <property type="project" value="TreeGrafter"/>
</dbReference>
<gene>
    <name evidence="10" type="ORF">HXW94_01545</name>
</gene>
<dbReference type="InterPro" id="IPR041646">
    <property type="entry name" value="IcaR_C"/>
</dbReference>
<evidence type="ECO:0000313" key="10">
    <source>
        <dbReference type="EMBL" id="NWH03691.1"/>
    </source>
</evidence>
<keyword evidence="6" id="KW-0804">Transcription</keyword>
<dbReference type="InterPro" id="IPR001647">
    <property type="entry name" value="HTH_TetR"/>
</dbReference>
<keyword evidence="5 8" id="KW-0238">DNA-binding</keyword>
<dbReference type="SUPFAM" id="SSF46689">
    <property type="entry name" value="Homeodomain-like"/>
    <property type="match status" value="1"/>
</dbReference>
<evidence type="ECO:0000256" key="3">
    <source>
        <dbReference type="ARBA" id="ARBA00014341"/>
    </source>
</evidence>
<comment type="subunit">
    <text evidence="2">Homodimer.</text>
</comment>
<proteinExistence type="predicted"/>
<evidence type="ECO:0000256" key="7">
    <source>
        <dbReference type="ARBA" id="ARBA00030200"/>
    </source>
</evidence>
<evidence type="ECO:0000256" key="6">
    <source>
        <dbReference type="ARBA" id="ARBA00023163"/>
    </source>
</evidence>
<dbReference type="PANTHER" id="PTHR30055">
    <property type="entry name" value="HTH-TYPE TRANSCRIPTIONAL REGULATOR RUTR"/>
    <property type="match status" value="1"/>
</dbReference>
<dbReference type="PRINTS" id="PR00455">
    <property type="entry name" value="HTHTETR"/>
</dbReference>
<dbReference type="InterPro" id="IPR050109">
    <property type="entry name" value="HTH-type_TetR-like_transc_reg"/>
</dbReference>
<dbReference type="InterPro" id="IPR036271">
    <property type="entry name" value="Tet_transcr_reg_TetR-rel_C_sf"/>
</dbReference>
<evidence type="ECO:0000256" key="2">
    <source>
        <dbReference type="ARBA" id="ARBA00011738"/>
    </source>
</evidence>
<dbReference type="AlphaFoldDB" id="A0A850SYA6"/>
<feature type="DNA-binding region" description="H-T-H motif" evidence="8">
    <location>
        <begin position="31"/>
        <end position="50"/>
    </location>
</feature>
<dbReference type="Pfam" id="PF00440">
    <property type="entry name" value="TetR_N"/>
    <property type="match status" value="1"/>
</dbReference>
<dbReference type="EMBL" id="JACADJ010000003">
    <property type="protein sequence ID" value="NWH03691.1"/>
    <property type="molecule type" value="Genomic_DNA"/>
</dbReference>
<evidence type="ECO:0000256" key="5">
    <source>
        <dbReference type="ARBA" id="ARBA00023125"/>
    </source>
</evidence>
<evidence type="ECO:0000256" key="1">
    <source>
        <dbReference type="ARBA" id="ARBA00002291"/>
    </source>
</evidence>
<comment type="caution">
    <text evidence="10">The sequence shown here is derived from an EMBL/GenBank/DDBJ whole genome shotgun (WGS) entry which is preliminary data.</text>
</comment>
<evidence type="ECO:0000259" key="9">
    <source>
        <dbReference type="PROSITE" id="PS50977"/>
    </source>
</evidence>
<dbReference type="InterPro" id="IPR009057">
    <property type="entry name" value="Homeodomain-like_sf"/>
</dbReference>
<keyword evidence="11" id="KW-1185">Reference proteome</keyword>
<evidence type="ECO:0000256" key="8">
    <source>
        <dbReference type="PROSITE-ProRule" id="PRU00335"/>
    </source>
</evidence>